<keyword evidence="6" id="KW-1185">Reference proteome</keyword>
<evidence type="ECO:0000313" key="5">
    <source>
        <dbReference type="EMBL" id="MFC4623994.1"/>
    </source>
</evidence>
<dbReference type="Gene3D" id="1.20.120.530">
    <property type="entry name" value="GntR ligand-binding domain-like"/>
    <property type="match status" value="1"/>
</dbReference>
<dbReference type="Pfam" id="PF07729">
    <property type="entry name" value="FCD"/>
    <property type="match status" value="1"/>
</dbReference>
<keyword evidence="1" id="KW-0805">Transcription regulation</keyword>
<sequence>MDFVQLTSEPLHEQAYNALRNALRMGRFMPGQTMTTRGLGASLGISATPVREALQRLIAEGALELLPNRSIRVPEMTRARFSEITEIRCRLEPLAASSAVNAVSESLLQQLVNLRVSMHVAITEGRFSDYLADNQSFHFAIYAAAGMPYLLQLIGLCWLQTGPWLNMLAHEGRFHAIANDEHDVMIAALRNKDVEALAAAVEKDIREASQVLMLHLPQ</sequence>
<dbReference type="SMART" id="SM00895">
    <property type="entry name" value="FCD"/>
    <property type="match status" value="1"/>
</dbReference>
<keyword evidence="2" id="KW-0238">DNA-binding</keyword>
<dbReference type="CDD" id="cd07377">
    <property type="entry name" value="WHTH_GntR"/>
    <property type="match status" value="1"/>
</dbReference>
<organism evidence="5 6">
    <name type="scientific">Daeguia caeni</name>
    <dbReference type="NCBI Taxonomy" id="439612"/>
    <lineage>
        <taxon>Bacteria</taxon>
        <taxon>Pseudomonadati</taxon>
        <taxon>Pseudomonadota</taxon>
        <taxon>Alphaproteobacteria</taxon>
        <taxon>Hyphomicrobiales</taxon>
        <taxon>Brucellaceae</taxon>
        <taxon>Daeguia</taxon>
    </lineage>
</organism>
<dbReference type="InterPro" id="IPR011711">
    <property type="entry name" value="GntR_C"/>
</dbReference>
<gene>
    <name evidence="5" type="ORF">ACFO1V_01920</name>
</gene>
<keyword evidence="3" id="KW-0804">Transcription</keyword>
<dbReference type="Pfam" id="PF00392">
    <property type="entry name" value="GntR"/>
    <property type="match status" value="1"/>
</dbReference>
<comment type="caution">
    <text evidence="5">The sequence shown here is derived from an EMBL/GenBank/DDBJ whole genome shotgun (WGS) entry which is preliminary data.</text>
</comment>
<dbReference type="Proteomes" id="UP001596042">
    <property type="component" value="Unassembled WGS sequence"/>
</dbReference>
<evidence type="ECO:0000313" key="6">
    <source>
        <dbReference type="Proteomes" id="UP001596042"/>
    </source>
</evidence>
<dbReference type="InterPro" id="IPR000524">
    <property type="entry name" value="Tscrpt_reg_HTH_GntR"/>
</dbReference>
<dbReference type="InterPro" id="IPR036390">
    <property type="entry name" value="WH_DNA-bd_sf"/>
</dbReference>
<feature type="domain" description="HTH gntR-type" evidence="4">
    <location>
        <begin position="9"/>
        <end position="76"/>
    </location>
</feature>
<dbReference type="PANTHER" id="PTHR43537">
    <property type="entry name" value="TRANSCRIPTIONAL REGULATOR, GNTR FAMILY"/>
    <property type="match status" value="1"/>
</dbReference>
<dbReference type="InterPro" id="IPR036388">
    <property type="entry name" value="WH-like_DNA-bd_sf"/>
</dbReference>
<evidence type="ECO:0000256" key="2">
    <source>
        <dbReference type="ARBA" id="ARBA00023125"/>
    </source>
</evidence>
<dbReference type="PROSITE" id="PS50949">
    <property type="entry name" value="HTH_GNTR"/>
    <property type="match status" value="1"/>
</dbReference>
<accession>A0ABV9H2G6</accession>
<reference evidence="6" key="1">
    <citation type="journal article" date="2019" name="Int. J. Syst. Evol. Microbiol.">
        <title>The Global Catalogue of Microorganisms (GCM) 10K type strain sequencing project: providing services to taxonomists for standard genome sequencing and annotation.</title>
        <authorList>
            <consortium name="The Broad Institute Genomics Platform"/>
            <consortium name="The Broad Institute Genome Sequencing Center for Infectious Disease"/>
            <person name="Wu L."/>
            <person name="Ma J."/>
        </authorList>
    </citation>
    <scope>NUCLEOTIDE SEQUENCE [LARGE SCALE GENOMIC DNA]</scope>
    <source>
        <strain evidence="6">CGMCC 1.15731</strain>
    </source>
</reference>
<dbReference type="InterPro" id="IPR008920">
    <property type="entry name" value="TF_FadR/GntR_C"/>
</dbReference>
<evidence type="ECO:0000256" key="3">
    <source>
        <dbReference type="ARBA" id="ARBA00023163"/>
    </source>
</evidence>
<dbReference type="RefSeq" id="WP_374831480.1">
    <property type="nucleotide sequence ID" value="NZ_JBHEEZ010000009.1"/>
</dbReference>
<dbReference type="Gene3D" id="1.10.10.10">
    <property type="entry name" value="Winged helix-like DNA-binding domain superfamily/Winged helix DNA-binding domain"/>
    <property type="match status" value="1"/>
</dbReference>
<dbReference type="PANTHER" id="PTHR43537:SF39">
    <property type="entry name" value="HTH-TYPE TRANSCRIPTIONAL REGULATOR MCBR"/>
    <property type="match status" value="1"/>
</dbReference>
<proteinExistence type="predicted"/>
<protein>
    <submittedName>
        <fullName evidence="5">GntR family transcriptional regulator</fullName>
    </submittedName>
</protein>
<dbReference type="SUPFAM" id="SSF46785">
    <property type="entry name" value="Winged helix' DNA-binding domain"/>
    <property type="match status" value="1"/>
</dbReference>
<dbReference type="SMART" id="SM00345">
    <property type="entry name" value="HTH_GNTR"/>
    <property type="match status" value="1"/>
</dbReference>
<evidence type="ECO:0000259" key="4">
    <source>
        <dbReference type="PROSITE" id="PS50949"/>
    </source>
</evidence>
<dbReference type="SUPFAM" id="SSF48008">
    <property type="entry name" value="GntR ligand-binding domain-like"/>
    <property type="match status" value="1"/>
</dbReference>
<name>A0ABV9H2G6_9HYPH</name>
<evidence type="ECO:0000256" key="1">
    <source>
        <dbReference type="ARBA" id="ARBA00023015"/>
    </source>
</evidence>
<dbReference type="EMBL" id="JBHSEL010000023">
    <property type="protein sequence ID" value="MFC4623994.1"/>
    <property type="molecule type" value="Genomic_DNA"/>
</dbReference>